<dbReference type="InterPro" id="IPR032819">
    <property type="entry name" value="TruB_C"/>
</dbReference>
<dbReference type="EC" id="5.4.99.25" evidence="5"/>
<dbReference type="InterPro" id="IPR015947">
    <property type="entry name" value="PUA-like_sf"/>
</dbReference>
<reference evidence="11" key="1">
    <citation type="submission" date="2017-11" db="EMBL/GenBank/DDBJ databases">
        <title>Otitis media/interna in a cat caused by the recently described species Corynebacterium provencense.</title>
        <authorList>
            <person name="Kittl S."/>
            <person name="Brodard I."/>
            <person name="Rychener L."/>
            <person name="Jores J."/>
            <person name="Roosje P."/>
            <person name="Gobeli Brawand S."/>
        </authorList>
    </citation>
    <scope>NUCLEOTIDE SEQUENCE [LARGE SCALE GENOMIC DNA]</scope>
    <source>
        <strain evidence="11">17KM38</strain>
    </source>
</reference>
<evidence type="ECO:0000259" key="7">
    <source>
        <dbReference type="Pfam" id="PF01509"/>
    </source>
</evidence>
<accession>A0A2Z3YX57</accession>
<feature type="domain" description="Pseudouridine synthase II N-terminal" evidence="7">
    <location>
        <begin position="34"/>
        <end position="168"/>
    </location>
</feature>
<dbReference type="Pfam" id="PF16198">
    <property type="entry name" value="TruB_C_2"/>
    <property type="match status" value="1"/>
</dbReference>
<dbReference type="InterPro" id="IPR036974">
    <property type="entry name" value="PUA_sf"/>
</dbReference>
<proteinExistence type="inferred from homology"/>
<gene>
    <name evidence="5 10" type="primary">truB</name>
    <name evidence="10" type="ORF">Csp1_12130</name>
</gene>
<dbReference type="AlphaFoldDB" id="A0A2Z3YX57"/>
<dbReference type="Gene3D" id="2.30.130.10">
    <property type="entry name" value="PUA domain"/>
    <property type="match status" value="1"/>
</dbReference>
<dbReference type="KEGG" id="cpre:Csp1_12130"/>
<dbReference type="InterPro" id="IPR014780">
    <property type="entry name" value="tRNA_psdUridine_synth_TruB"/>
</dbReference>
<keyword evidence="11" id="KW-1185">Reference proteome</keyword>
<dbReference type="Proteomes" id="UP000247696">
    <property type="component" value="Chromosome"/>
</dbReference>
<dbReference type="STRING" id="1737425.GCA_900049755_00084"/>
<evidence type="ECO:0000256" key="4">
    <source>
        <dbReference type="ARBA" id="ARBA00023235"/>
    </source>
</evidence>
<dbReference type="RefSeq" id="WP_110481331.1">
    <property type="nucleotide sequence ID" value="NZ_CP024988.1"/>
</dbReference>
<dbReference type="GO" id="GO:0031119">
    <property type="term" value="P:tRNA pseudouridine synthesis"/>
    <property type="evidence" value="ECO:0007669"/>
    <property type="project" value="UniProtKB-UniRule"/>
</dbReference>
<evidence type="ECO:0000259" key="8">
    <source>
        <dbReference type="Pfam" id="PF09142"/>
    </source>
</evidence>
<name>A0A2Z3YX57_9CORY</name>
<feature type="active site" description="Nucleophile" evidence="5">
    <location>
        <position position="49"/>
    </location>
</feature>
<dbReference type="HAMAP" id="MF_01080">
    <property type="entry name" value="TruB_bact"/>
    <property type="match status" value="1"/>
</dbReference>
<evidence type="ECO:0000256" key="5">
    <source>
        <dbReference type="HAMAP-Rule" id="MF_01080"/>
    </source>
</evidence>
<dbReference type="GO" id="GO:1990481">
    <property type="term" value="P:mRNA pseudouridine synthesis"/>
    <property type="evidence" value="ECO:0007669"/>
    <property type="project" value="TreeGrafter"/>
</dbReference>
<evidence type="ECO:0000256" key="3">
    <source>
        <dbReference type="ARBA" id="ARBA00022694"/>
    </source>
</evidence>
<sequence>MPRTDPRPVLDRSGLVIVDKPAGMTSHDVVGRMRRIFRTRRIGHSGTLDPAATGVLVVGVERGTRFLAHVVTHDKRYAATVRFGASTLTDDAEGEVLSTADPSQLAALTADRIRAAFAEQTGEIMQRPSSVSSVKVDGRRAHELVREGVEVVLPERPVTVFSLEVDEVRLLPRSASGGRGTDGGEDATHAGLSGLSGEAVVEADIRVHCSSGTYIRAIARDVGASLGVGGHLTALRRLSVGPFDVTEARTLPLLEGSGDPAGTGSAETAAAERSGSSPVPALSLTLDEAMVRCFPVRAVSEEEGDALALGKWLDPVGEDGVVAAVTPSGRAVALLEESGGRARSIFVARPAGMR</sequence>
<dbReference type="NCBIfam" id="TIGR00431">
    <property type="entry name" value="TruB"/>
    <property type="match status" value="1"/>
</dbReference>
<dbReference type="GO" id="GO:0160148">
    <property type="term" value="F:tRNA pseudouridine(55) synthase activity"/>
    <property type="evidence" value="ECO:0007669"/>
    <property type="project" value="UniProtKB-EC"/>
</dbReference>
<keyword evidence="3 5" id="KW-0819">tRNA processing</keyword>
<dbReference type="EMBL" id="CP024988">
    <property type="protein sequence ID" value="AWT26013.1"/>
    <property type="molecule type" value="Genomic_DNA"/>
</dbReference>
<dbReference type="InterPro" id="IPR015225">
    <property type="entry name" value="tRNA_psdUridine_synth_fam2_C"/>
</dbReference>
<comment type="function">
    <text evidence="5">Responsible for synthesis of pseudouridine from uracil-55 in the psi GC loop of transfer RNAs.</text>
</comment>
<dbReference type="SUPFAM" id="SSF55120">
    <property type="entry name" value="Pseudouridine synthase"/>
    <property type="match status" value="1"/>
</dbReference>
<dbReference type="PANTHER" id="PTHR13767:SF2">
    <property type="entry name" value="PSEUDOURIDYLATE SYNTHASE TRUB1"/>
    <property type="match status" value="1"/>
</dbReference>
<evidence type="ECO:0000256" key="1">
    <source>
        <dbReference type="ARBA" id="ARBA00000385"/>
    </source>
</evidence>
<evidence type="ECO:0000256" key="2">
    <source>
        <dbReference type="ARBA" id="ARBA00005642"/>
    </source>
</evidence>
<feature type="domain" description="tRNA pseudouridylate synthase B C-terminal" evidence="9">
    <location>
        <begin position="216"/>
        <end position="251"/>
    </location>
</feature>
<dbReference type="OrthoDB" id="9802309at2"/>
<evidence type="ECO:0000313" key="10">
    <source>
        <dbReference type="EMBL" id="AWT26013.1"/>
    </source>
</evidence>
<organism evidence="10 11">
    <name type="scientific">Corynebacterium provencense</name>
    <dbReference type="NCBI Taxonomy" id="1737425"/>
    <lineage>
        <taxon>Bacteria</taxon>
        <taxon>Bacillati</taxon>
        <taxon>Actinomycetota</taxon>
        <taxon>Actinomycetes</taxon>
        <taxon>Mycobacteriales</taxon>
        <taxon>Corynebacteriaceae</taxon>
        <taxon>Corynebacterium</taxon>
    </lineage>
</organism>
<dbReference type="SUPFAM" id="SSF88697">
    <property type="entry name" value="PUA domain-like"/>
    <property type="match status" value="1"/>
</dbReference>
<dbReference type="Pfam" id="PF01509">
    <property type="entry name" value="TruB_N"/>
    <property type="match status" value="1"/>
</dbReference>
<dbReference type="PANTHER" id="PTHR13767">
    <property type="entry name" value="TRNA-PSEUDOURIDINE SYNTHASE"/>
    <property type="match status" value="1"/>
</dbReference>
<dbReference type="Gene3D" id="3.30.2350.10">
    <property type="entry name" value="Pseudouridine synthase"/>
    <property type="match status" value="1"/>
</dbReference>
<dbReference type="InterPro" id="IPR002501">
    <property type="entry name" value="PsdUridine_synth_N"/>
</dbReference>
<dbReference type="CDD" id="cd02573">
    <property type="entry name" value="PseudoU_synth_EcTruB"/>
    <property type="match status" value="1"/>
</dbReference>
<keyword evidence="4 5" id="KW-0413">Isomerase</keyword>
<dbReference type="InterPro" id="IPR020103">
    <property type="entry name" value="PsdUridine_synth_cat_dom_sf"/>
</dbReference>
<evidence type="ECO:0000259" key="9">
    <source>
        <dbReference type="Pfam" id="PF16198"/>
    </source>
</evidence>
<comment type="catalytic activity">
    <reaction evidence="1 5">
        <text>uridine(55) in tRNA = pseudouridine(55) in tRNA</text>
        <dbReference type="Rhea" id="RHEA:42532"/>
        <dbReference type="Rhea" id="RHEA-COMP:10101"/>
        <dbReference type="Rhea" id="RHEA-COMP:10102"/>
        <dbReference type="ChEBI" id="CHEBI:65314"/>
        <dbReference type="ChEBI" id="CHEBI:65315"/>
        <dbReference type="EC" id="5.4.99.25"/>
    </reaction>
</comment>
<feature type="compositionally biased region" description="Low complexity" evidence="6">
    <location>
        <begin position="262"/>
        <end position="277"/>
    </location>
</feature>
<evidence type="ECO:0000256" key="6">
    <source>
        <dbReference type="SAM" id="MobiDB-lite"/>
    </source>
</evidence>
<feature type="region of interest" description="Disordered" evidence="6">
    <location>
        <begin position="254"/>
        <end position="278"/>
    </location>
</feature>
<comment type="similarity">
    <text evidence="2 5">Belongs to the pseudouridine synthase TruB family. Type 1 subfamily.</text>
</comment>
<protein>
    <recommendedName>
        <fullName evidence="5">tRNA pseudouridine synthase B</fullName>
        <ecNumber evidence="5">5.4.99.25</ecNumber>
    </recommendedName>
    <alternativeName>
        <fullName evidence="5">tRNA pseudouridine(55) synthase</fullName>
        <shortName evidence="5">Psi55 synthase</shortName>
    </alternativeName>
    <alternativeName>
        <fullName evidence="5">tRNA pseudouridylate synthase</fullName>
    </alternativeName>
    <alternativeName>
        <fullName evidence="5">tRNA-uridine isomerase</fullName>
    </alternativeName>
</protein>
<feature type="domain" description="tRNA pseudouridine synthase II TruB subfamily 2 C-terminal" evidence="8">
    <location>
        <begin position="294"/>
        <end position="349"/>
    </location>
</feature>
<dbReference type="GO" id="GO:0003723">
    <property type="term" value="F:RNA binding"/>
    <property type="evidence" value="ECO:0007669"/>
    <property type="project" value="InterPro"/>
</dbReference>
<dbReference type="Pfam" id="PF09142">
    <property type="entry name" value="TruB_C"/>
    <property type="match status" value="1"/>
</dbReference>
<evidence type="ECO:0000313" key="11">
    <source>
        <dbReference type="Proteomes" id="UP000247696"/>
    </source>
</evidence>